<dbReference type="AlphaFoldDB" id="A0A5K7XA69"/>
<dbReference type="RefSeq" id="WP_172991971.1">
    <property type="nucleotide sequence ID" value="NZ_AP021861.1"/>
</dbReference>
<reference evidence="4" key="1">
    <citation type="submission" date="2019-10" db="EMBL/GenBank/DDBJ databases">
        <title>Lacipirellula parvula gen. nov., sp. nov., representing a lineage of planctomycetes widespread in freshwater anoxic habitats, and description of the family Lacipirellulaceae.</title>
        <authorList>
            <person name="Dedysh S.N."/>
            <person name="Kulichevskaya I.S."/>
            <person name="Beletsky A.V."/>
            <person name="Rakitin A.L."/>
            <person name="Mardanov A.V."/>
            <person name="Ivanova A.A."/>
            <person name="Saltykova V.X."/>
            <person name="Rijpstra W.I.C."/>
            <person name="Sinninghe Damste J.S."/>
            <person name="Ravin N.V."/>
        </authorList>
    </citation>
    <scope>NUCLEOTIDE SEQUENCE [LARGE SCALE GENOMIC DNA]</scope>
    <source>
        <strain evidence="4">PX69</strain>
    </source>
</reference>
<evidence type="ECO:0000313" key="4">
    <source>
        <dbReference type="Proteomes" id="UP000326837"/>
    </source>
</evidence>
<protein>
    <recommendedName>
        <fullName evidence="2">Putative amidase domain-containing protein</fullName>
    </recommendedName>
</protein>
<accession>A0A5K7XA69</accession>
<dbReference type="InterPro" id="IPR013783">
    <property type="entry name" value="Ig-like_fold"/>
</dbReference>
<feature type="chain" id="PRO_5024890892" description="Putative amidase domain-containing protein" evidence="1">
    <location>
        <begin position="29"/>
        <end position="329"/>
    </location>
</feature>
<dbReference type="Gene3D" id="2.60.40.10">
    <property type="entry name" value="Immunoglobulins"/>
    <property type="match status" value="1"/>
</dbReference>
<feature type="signal peptide" evidence="1">
    <location>
        <begin position="1"/>
        <end position="28"/>
    </location>
</feature>
<dbReference type="Pfam" id="PF12671">
    <property type="entry name" value="Amidase_6"/>
    <property type="match status" value="1"/>
</dbReference>
<keyword evidence="1" id="KW-0732">Signal</keyword>
<dbReference type="InterPro" id="IPR024301">
    <property type="entry name" value="Amidase_6"/>
</dbReference>
<proteinExistence type="predicted"/>
<gene>
    <name evidence="3" type="ORF">PLANPX_2394</name>
</gene>
<evidence type="ECO:0000259" key="2">
    <source>
        <dbReference type="Pfam" id="PF12671"/>
    </source>
</evidence>
<organism evidence="3 4">
    <name type="scientific">Lacipirellula parvula</name>
    <dbReference type="NCBI Taxonomy" id="2650471"/>
    <lineage>
        <taxon>Bacteria</taxon>
        <taxon>Pseudomonadati</taxon>
        <taxon>Planctomycetota</taxon>
        <taxon>Planctomycetia</taxon>
        <taxon>Pirellulales</taxon>
        <taxon>Lacipirellulaceae</taxon>
        <taxon>Lacipirellula</taxon>
    </lineage>
</organism>
<feature type="domain" description="Putative amidase" evidence="2">
    <location>
        <begin position="31"/>
        <end position="194"/>
    </location>
</feature>
<dbReference type="Proteomes" id="UP000326837">
    <property type="component" value="Chromosome"/>
</dbReference>
<evidence type="ECO:0000256" key="1">
    <source>
        <dbReference type="SAM" id="SignalP"/>
    </source>
</evidence>
<keyword evidence="4" id="KW-1185">Reference proteome</keyword>
<dbReference type="KEGG" id="lpav:PLANPX_2394"/>
<name>A0A5K7XA69_9BACT</name>
<evidence type="ECO:0000313" key="3">
    <source>
        <dbReference type="EMBL" id="BBO32782.1"/>
    </source>
</evidence>
<dbReference type="Gene3D" id="3.90.1720.10">
    <property type="entry name" value="endopeptidase domain like (from Nostoc punctiforme)"/>
    <property type="match status" value="1"/>
</dbReference>
<sequence length="329" mass="34216">MPRRFSAKLALWAAMGASFCGLAPSASAIVYNRTAAVAYANANWNKVVSDGYFYINSYPATYLGAGQPTPAGGNDCAHFVSSALGTPGGGLTIPNRAGTYGEPGAARLDALLVGNSAGGYGTTYKYGTLVTSVSQLTPGDVIGYDWDGDGANGNMWGIDHTALYTGNGQVSCHSNSRLGANWTLGGADNYFFVHITLPDAIVPTAPSNVSPVANALVTNLTPKLTANAFSDGAIGSKHVAAEWEIFKGSTLVYDTGTDTTNLLGLTVPAGKLTAGNTYTWKVRYQDNYGGWSSFSAPTSFATIAVPEPATAVQIILMASIVSIRRRRAA</sequence>
<dbReference type="EMBL" id="AP021861">
    <property type="protein sequence ID" value="BBO32782.1"/>
    <property type="molecule type" value="Genomic_DNA"/>
</dbReference>